<keyword evidence="2" id="KW-1185">Reference proteome</keyword>
<name>A0ACC2WV03_9TREE</name>
<evidence type="ECO:0000313" key="1">
    <source>
        <dbReference type="EMBL" id="KAJ9114897.1"/>
    </source>
</evidence>
<evidence type="ECO:0000313" key="2">
    <source>
        <dbReference type="Proteomes" id="UP001230649"/>
    </source>
</evidence>
<dbReference type="EMBL" id="JASBWS010000007">
    <property type="protein sequence ID" value="KAJ9114897.1"/>
    <property type="molecule type" value="Genomic_DNA"/>
</dbReference>
<protein>
    <submittedName>
        <fullName evidence="1">Uncharacterized protein</fullName>
    </submittedName>
</protein>
<sequence>MQTIRGFIRPIVAKAIRNAKARSQGDAPFSADGSTDGEQTLLDFLARLLDGH</sequence>
<proteinExistence type="predicted"/>
<reference evidence="1" key="1">
    <citation type="submission" date="2023-04" db="EMBL/GenBank/DDBJ databases">
        <title>Draft Genome sequencing of Naganishia species isolated from polar environments using Oxford Nanopore Technology.</title>
        <authorList>
            <person name="Leo P."/>
            <person name="Venkateswaran K."/>
        </authorList>
    </citation>
    <scope>NUCLEOTIDE SEQUENCE</scope>
    <source>
        <strain evidence="1">MNA-CCFEE 5262</strain>
    </source>
</reference>
<comment type="caution">
    <text evidence="1">The sequence shown here is derived from an EMBL/GenBank/DDBJ whole genome shotgun (WGS) entry which is preliminary data.</text>
</comment>
<dbReference type="Proteomes" id="UP001230649">
    <property type="component" value="Unassembled WGS sequence"/>
</dbReference>
<gene>
    <name evidence="1" type="ORF">QFC20_001270</name>
</gene>
<organism evidence="1 2">
    <name type="scientific">Naganishia adeliensis</name>
    <dbReference type="NCBI Taxonomy" id="92952"/>
    <lineage>
        <taxon>Eukaryota</taxon>
        <taxon>Fungi</taxon>
        <taxon>Dikarya</taxon>
        <taxon>Basidiomycota</taxon>
        <taxon>Agaricomycotina</taxon>
        <taxon>Tremellomycetes</taxon>
        <taxon>Filobasidiales</taxon>
        <taxon>Filobasidiaceae</taxon>
        <taxon>Naganishia</taxon>
    </lineage>
</organism>
<accession>A0ACC2WV03</accession>